<evidence type="ECO:0000256" key="4">
    <source>
        <dbReference type="ARBA" id="ARBA00022692"/>
    </source>
</evidence>
<feature type="transmembrane region" description="Helical" evidence="7">
    <location>
        <begin position="234"/>
        <end position="254"/>
    </location>
</feature>
<feature type="transmembrane region" description="Helical" evidence="7">
    <location>
        <begin position="164"/>
        <end position="184"/>
    </location>
</feature>
<feature type="transmembrane region" description="Helical" evidence="7">
    <location>
        <begin position="191"/>
        <end position="214"/>
    </location>
</feature>
<dbReference type="Pfam" id="PF02554">
    <property type="entry name" value="CstA"/>
    <property type="match status" value="2"/>
</dbReference>
<feature type="domain" description="CstA N-terminal" evidence="8">
    <location>
        <begin position="312"/>
        <end position="439"/>
    </location>
</feature>
<keyword evidence="3" id="KW-1003">Cell membrane</keyword>
<dbReference type="InterPro" id="IPR003706">
    <property type="entry name" value="CstA_N"/>
</dbReference>
<feature type="transmembrane region" description="Helical" evidence="7">
    <location>
        <begin position="369"/>
        <end position="387"/>
    </location>
</feature>
<dbReference type="GO" id="GO:0009267">
    <property type="term" value="P:cellular response to starvation"/>
    <property type="evidence" value="ECO:0007669"/>
    <property type="project" value="InterPro"/>
</dbReference>
<proteinExistence type="inferred from homology"/>
<feature type="transmembrane region" description="Helical" evidence="7">
    <location>
        <begin position="317"/>
        <end position="341"/>
    </location>
</feature>
<reference evidence="10" key="1">
    <citation type="submission" date="2016-11" db="EMBL/GenBank/DDBJ databases">
        <authorList>
            <person name="Varghese N."/>
            <person name="Submissions S."/>
        </authorList>
    </citation>
    <scope>NUCLEOTIDE SEQUENCE [LARGE SCALE GENOMIC DNA]</scope>
    <source>
        <strain evidence="10">UWOS</strain>
    </source>
</reference>
<dbReference type="PANTHER" id="PTHR30252:SF4">
    <property type="entry name" value="CARBON STARVATION"/>
    <property type="match status" value="1"/>
</dbReference>
<evidence type="ECO:0000259" key="8">
    <source>
        <dbReference type="Pfam" id="PF02554"/>
    </source>
</evidence>
<dbReference type="InterPro" id="IPR051605">
    <property type="entry name" value="CstA"/>
</dbReference>
<evidence type="ECO:0000256" key="1">
    <source>
        <dbReference type="ARBA" id="ARBA00004651"/>
    </source>
</evidence>
<feature type="transmembrane region" description="Helical" evidence="7">
    <location>
        <begin position="57"/>
        <end position="83"/>
    </location>
</feature>
<comment type="subcellular location">
    <subcellularLocation>
        <location evidence="1">Cell membrane</location>
        <topology evidence="1">Multi-pass membrane protein</topology>
    </subcellularLocation>
</comment>
<evidence type="ECO:0000256" key="3">
    <source>
        <dbReference type="ARBA" id="ARBA00022475"/>
    </source>
</evidence>
<evidence type="ECO:0000256" key="6">
    <source>
        <dbReference type="ARBA" id="ARBA00023136"/>
    </source>
</evidence>
<protein>
    <submittedName>
        <fullName evidence="9">Carbon starvation protein CstA</fullName>
    </submittedName>
</protein>
<comment type="similarity">
    <text evidence="2">Belongs to the peptide transporter carbon starvation (CstA) (TC 2.A.114) family.</text>
</comment>
<evidence type="ECO:0000313" key="9">
    <source>
        <dbReference type="EMBL" id="SHK43640.1"/>
    </source>
</evidence>
<accession>A0A1M6SG51</accession>
<dbReference type="EMBL" id="FRAW01000006">
    <property type="protein sequence ID" value="SHK43640.1"/>
    <property type="molecule type" value="Genomic_DNA"/>
</dbReference>
<evidence type="ECO:0000256" key="2">
    <source>
        <dbReference type="ARBA" id="ARBA00007755"/>
    </source>
</evidence>
<evidence type="ECO:0000256" key="5">
    <source>
        <dbReference type="ARBA" id="ARBA00022989"/>
    </source>
</evidence>
<dbReference type="RefSeq" id="WP_073303045.1">
    <property type="nucleotide sequence ID" value="NZ_FRAW01000006.1"/>
</dbReference>
<evidence type="ECO:0000313" key="10">
    <source>
        <dbReference type="Proteomes" id="UP000184275"/>
    </source>
</evidence>
<evidence type="ECO:0000256" key="7">
    <source>
        <dbReference type="SAM" id="Phobius"/>
    </source>
</evidence>
<feature type="transmembrane region" description="Helical" evidence="7">
    <location>
        <begin position="399"/>
        <end position="419"/>
    </location>
</feature>
<dbReference type="AlphaFoldDB" id="A0A1M6SG51"/>
<feature type="transmembrane region" description="Helical" evidence="7">
    <location>
        <begin position="275"/>
        <end position="297"/>
    </location>
</feature>
<gene>
    <name evidence="9" type="ORF">SAMN05720469_10647</name>
</gene>
<dbReference type="Proteomes" id="UP000184275">
    <property type="component" value="Unassembled WGS sequence"/>
</dbReference>
<keyword evidence="10" id="KW-1185">Reference proteome</keyword>
<sequence length="514" mass="56623">MITFLIGIAILIGGYFTYGKFVERVFRPDDRQTPATKHPDGVDRIVLPHWKNMLVQLLNIAGIGPVIGVILGIKFGAIVFILLPIGNVFGGAVHDYFSGMISMRNDGMNVPSLARKFLRKGPSKLVMILISVALIFVGAVFTNTPAGLINTPIIVGEGNPSQTIFWIAVAIIFAYYFASTFFPIDKIIGRIYPIFGGLLILASIGILIGIAPEINTLEEFNLSDLASNFHKHPAHQPIIPMLFVTIACGIISGFHSTQSPIVARTEKSERTGRQTFYGMMIIEGLIGMIWAAGGMFIYNKMPELLTGASGVRILSELVSTVIPVAPISILVVVGVIILAITSGDTSLRSLRLIIAELCNIDQTSMKKRLFLTVPLFAICAILIFWSNLNKDGFNILWNYFSWSNQVMAVCSLCVTVVYLRAKKRNFWIALIPCMFMTFIVCAYIFWVSPENLKGAPVGFGLPYSLALGLAVLASLILGFLLCLRGKFLEKRIDKKEFEPDCWTPKQKNTSETLL</sequence>
<organism evidence="9 10">
    <name type="scientific">Fibrobacter intestinalis</name>
    <dbReference type="NCBI Taxonomy" id="28122"/>
    <lineage>
        <taxon>Bacteria</taxon>
        <taxon>Pseudomonadati</taxon>
        <taxon>Fibrobacterota</taxon>
        <taxon>Fibrobacteria</taxon>
        <taxon>Fibrobacterales</taxon>
        <taxon>Fibrobacteraceae</taxon>
        <taxon>Fibrobacter</taxon>
    </lineage>
</organism>
<keyword evidence="5 7" id="KW-1133">Transmembrane helix</keyword>
<keyword evidence="4 7" id="KW-0812">Transmembrane</keyword>
<keyword evidence="6 7" id="KW-0472">Membrane</keyword>
<name>A0A1M6SG51_9BACT</name>
<feature type="transmembrane region" description="Helical" evidence="7">
    <location>
        <begin position="426"/>
        <end position="448"/>
    </location>
</feature>
<feature type="transmembrane region" description="Helical" evidence="7">
    <location>
        <begin position="125"/>
        <end position="144"/>
    </location>
</feature>
<feature type="transmembrane region" description="Helical" evidence="7">
    <location>
        <begin position="460"/>
        <end position="483"/>
    </location>
</feature>
<dbReference type="GO" id="GO:0005886">
    <property type="term" value="C:plasma membrane"/>
    <property type="evidence" value="ECO:0007669"/>
    <property type="project" value="UniProtKB-SubCell"/>
</dbReference>
<feature type="domain" description="CstA N-terminal" evidence="8">
    <location>
        <begin position="3"/>
        <end position="176"/>
    </location>
</feature>
<dbReference type="PANTHER" id="PTHR30252">
    <property type="entry name" value="INNER MEMBRANE PEPTIDE TRANSPORTER"/>
    <property type="match status" value="1"/>
</dbReference>